<evidence type="ECO:0000313" key="1">
    <source>
        <dbReference type="EMBL" id="SHI94101.1"/>
    </source>
</evidence>
<proteinExistence type="predicted"/>
<dbReference type="RefSeq" id="WP_073128066.1">
    <property type="nucleotide sequence ID" value="NZ_FQZA01000003.1"/>
</dbReference>
<name>A0A1M6F8X8_9RHOB</name>
<reference evidence="1 2" key="1">
    <citation type="submission" date="2016-11" db="EMBL/GenBank/DDBJ databases">
        <authorList>
            <person name="Jaros S."/>
            <person name="Januszkiewicz K."/>
            <person name="Wedrychowicz H."/>
        </authorList>
    </citation>
    <scope>NUCLEOTIDE SEQUENCE [LARGE SCALE GENOMIC DNA]</scope>
    <source>
        <strain evidence="1 2">DSM 26892</strain>
    </source>
</reference>
<accession>A0A1M6F8X8</accession>
<dbReference type="AlphaFoldDB" id="A0A1M6F8X8"/>
<dbReference type="Proteomes" id="UP000184040">
    <property type="component" value="Unassembled WGS sequence"/>
</dbReference>
<evidence type="ECO:0008006" key="3">
    <source>
        <dbReference type="Google" id="ProtNLM"/>
    </source>
</evidence>
<sequence>MADISFHPTHVAQDALSGIKNVFAQIGHGLVAMGENSGRYRRLTALNRMSDAQLAERGLKREDIVRHVFADVFYV</sequence>
<evidence type="ECO:0000313" key="2">
    <source>
        <dbReference type="Proteomes" id="UP000184040"/>
    </source>
</evidence>
<gene>
    <name evidence="1" type="ORF">SAMN04488012_103375</name>
</gene>
<keyword evidence="2" id="KW-1185">Reference proteome</keyword>
<organism evidence="1 2">
    <name type="scientific">Palleronia salina</name>
    <dbReference type="NCBI Taxonomy" id="313368"/>
    <lineage>
        <taxon>Bacteria</taxon>
        <taxon>Pseudomonadati</taxon>
        <taxon>Pseudomonadota</taxon>
        <taxon>Alphaproteobacteria</taxon>
        <taxon>Rhodobacterales</taxon>
        <taxon>Roseobacteraceae</taxon>
        <taxon>Palleronia</taxon>
    </lineage>
</organism>
<protein>
    <recommendedName>
        <fullName evidence="3">DUF1127 domain-containing protein</fullName>
    </recommendedName>
</protein>
<dbReference type="STRING" id="313368.SAMN04488012_103375"/>
<dbReference type="EMBL" id="FQZA01000003">
    <property type="protein sequence ID" value="SHI94101.1"/>
    <property type="molecule type" value="Genomic_DNA"/>
</dbReference>